<dbReference type="HOGENOM" id="CLU_001485_33_3_1"/>
<dbReference type="EMBL" id="FO082049">
    <property type="protein sequence ID" value="CCE83757.1"/>
    <property type="molecule type" value="Genomic_DNA"/>
</dbReference>
<dbReference type="InterPro" id="IPR001752">
    <property type="entry name" value="Kinesin_motor_dom"/>
</dbReference>
<feature type="compositionally biased region" description="Polar residues" evidence="11">
    <location>
        <begin position="808"/>
        <end position="832"/>
    </location>
</feature>
<feature type="compositionally biased region" description="Low complexity" evidence="11">
    <location>
        <begin position="856"/>
        <end position="868"/>
    </location>
</feature>
<evidence type="ECO:0000256" key="6">
    <source>
        <dbReference type="ARBA" id="ARBA00023175"/>
    </source>
</evidence>
<evidence type="ECO:0000256" key="2">
    <source>
        <dbReference type="ARBA" id="ARBA00022490"/>
    </source>
</evidence>
<dbReference type="GO" id="GO:0007018">
    <property type="term" value="P:microtubule-based movement"/>
    <property type="evidence" value="ECO:0007669"/>
    <property type="project" value="InterPro"/>
</dbReference>
<comment type="similarity">
    <text evidence="8">Belongs to the TRAFAC class myosin-kinesin ATPase superfamily. Kinesin family. KIN-5/BimC subfamily.</text>
</comment>
<name>G8Y8J3_PICSO</name>
<gene>
    <name evidence="13" type="primary">Piso0_004344</name>
    <name evidence="13" type="ORF">GNLVRS01_PISO0K14816g</name>
    <name evidence="14" type="ORF">GNLVRS01_PISO0L14817g</name>
</gene>
<feature type="region of interest" description="Disordered" evidence="11">
    <location>
        <begin position="802"/>
        <end position="884"/>
    </location>
</feature>
<keyword evidence="7" id="KW-0206">Cytoskeleton</keyword>
<dbReference type="InterPro" id="IPR036961">
    <property type="entry name" value="Kinesin_motor_dom_sf"/>
</dbReference>
<accession>G8Y8J3</accession>
<dbReference type="Gene3D" id="3.40.850.10">
    <property type="entry name" value="Kinesin motor domain"/>
    <property type="match status" value="1"/>
</dbReference>
<dbReference type="GO" id="GO:0072686">
    <property type="term" value="C:mitotic spindle"/>
    <property type="evidence" value="ECO:0007669"/>
    <property type="project" value="TreeGrafter"/>
</dbReference>
<dbReference type="GO" id="GO:0008574">
    <property type="term" value="F:plus-end-directed microtubule motor activity"/>
    <property type="evidence" value="ECO:0007669"/>
    <property type="project" value="TreeGrafter"/>
</dbReference>
<dbReference type="eggNOG" id="KOG0243">
    <property type="taxonomic scope" value="Eukaryota"/>
</dbReference>
<evidence type="ECO:0000313" key="13">
    <source>
        <dbReference type="EMBL" id="CCE83757.1"/>
    </source>
</evidence>
<dbReference type="Pfam" id="PF00225">
    <property type="entry name" value="Kinesin"/>
    <property type="match status" value="1"/>
</dbReference>
<dbReference type="OrthoDB" id="3176171at2759"/>
<dbReference type="FunCoup" id="G8Y8J3">
    <property type="interactions" value="186"/>
</dbReference>
<keyword evidence="4 9" id="KW-0547">Nucleotide-binding</keyword>
<dbReference type="InParanoid" id="G8Y8J3"/>
<keyword evidence="5 9" id="KW-0067">ATP-binding</keyword>
<feature type="domain" description="Kinesin motor" evidence="12">
    <location>
        <begin position="4"/>
        <end position="362"/>
    </location>
</feature>
<dbReference type="Proteomes" id="UP000005222">
    <property type="component" value="Chromosome L"/>
</dbReference>
<feature type="binding site" evidence="9">
    <location>
        <begin position="100"/>
        <end position="107"/>
    </location>
    <ligand>
        <name>ATP</name>
        <dbReference type="ChEBI" id="CHEBI:30616"/>
    </ligand>
</feature>
<dbReference type="PANTHER" id="PTHR47970">
    <property type="entry name" value="KINESIN-LIKE PROTEIN KIF11"/>
    <property type="match status" value="1"/>
</dbReference>
<evidence type="ECO:0000256" key="5">
    <source>
        <dbReference type="ARBA" id="ARBA00022840"/>
    </source>
</evidence>
<dbReference type="PANTHER" id="PTHR47970:SF12">
    <property type="entry name" value="KINESIN FAMILY MEMBER 11"/>
    <property type="match status" value="1"/>
</dbReference>
<dbReference type="InterPro" id="IPR047149">
    <property type="entry name" value="KIF11-like"/>
</dbReference>
<evidence type="ECO:0000256" key="7">
    <source>
        <dbReference type="ARBA" id="ARBA00023212"/>
    </source>
</evidence>
<dbReference type="AlphaFoldDB" id="G8Y8J3"/>
<dbReference type="EMBL" id="FO082048">
    <property type="protein sequence ID" value="CCE84788.1"/>
    <property type="molecule type" value="Genomic_DNA"/>
</dbReference>
<dbReference type="GO" id="GO:0005524">
    <property type="term" value="F:ATP binding"/>
    <property type="evidence" value="ECO:0007669"/>
    <property type="project" value="UniProtKB-UniRule"/>
</dbReference>
<organism evidence="13 15">
    <name type="scientific">Pichia sorbitophila (strain ATCC MYA-4447 / BCRC 22081 / CBS 7064 / NBRC 10061 / NRRL Y-12695)</name>
    <name type="common">Hybrid yeast</name>
    <dbReference type="NCBI Taxonomy" id="559304"/>
    <lineage>
        <taxon>Eukaryota</taxon>
        <taxon>Fungi</taxon>
        <taxon>Dikarya</taxon>
        <taxon>Ascomycota</taxon>
        <taxon>Saccharomycotina</taxon>
        <taxon>Pichiomycetes</taxon>
        <taxon>Debaryomycetaceae</taxon>
        <taxon>Millerozyma</taxon>
    </lineage>
</organism>
<dbReference type="Proteomes" id="UP000005222">
    <property type="component" value="Chromosome K"/>
</dbReference>
<evidence type="ECO:0000313" key="14">
    <source>
        <dbReference type="EMBL" id="CCE84788.1"/>
    </source>
</evidence>
<dbReference type="GO" id="GO:0008017">
    <property type="term" value="F:microtubule binding"/>
    <property type="evidence" value="ECO:0007669"/>
    <property type="project" value="InterPro"/>
</dbReference>
<dbReference type="GO" id="GO:0000073">
    <property type="term" value="P:initial mitotic spindle pole body separation"/>
    <property type="evidence" value="ECO:0007669"/>
    <property type="project" value="TreeGrafter"/>
</dbReference>
<evidence type="ECO:0000256" key="1">
    <source>
        <dbReference type="ARBA" id="ARBA00004245"/>
    </source>
</evidence>
<evidence type="ECO:0000256" key="8">
    <source>
        <dbReference type="ARBA" id="ARBA00034704"/>
    </source>
</evidence>
<feature type="compositionally biased region" description="Polar residues" evidence="11">
    <location>
        <begin position="869"/>
        <end position="879"/>
    </location>
</feature>
<dbReference type="GO" id="GO:0005876">
    <property type="term" value="C:spindle microtubule"/>
    <property type="evidence" value="ECO:0007669"/>
    <property type="project" value="TreeGrafter"/>
</dbReference>
<dbReference type="SMART" id="SM00129">
    <property type="entry name" value="KISc"/>
    <property type="match status" value="1"/>
</dbReference>
<proteinExistence type="inferred from homology"/>
<dbReference type="STRING" id="559304.G8Y8J3"/>
<evidence type="ECO:0000256" key="10">
    <source>
        <dbReference type="SAM" id="Coils"/>
    </source>
</evidence>
<keyword evidence="6 9" id="KW-0505">Motor protein</keyword>
<dbReference type="GO" id="GO:0005634">
    <property type="term" value="C:nucleus"/>
    <property type="evidence" value="ECO:0007669"/>
    <property type="project" value="TreeGrafter"/>
</dbReference>
<reference evidence="13" key="1">
    <citation type="submission" date="2011-10" db="EMBL/GenBank/DDBJ databases">
        <authorList>
            <person name="Genoscope - CEA"/>
        </authorList>
    </citation>
    <scope>NUCLEOTIDE SEQUENCE</scope>
</reference>
<sequence length="903" mass="102054">MDSNIQVVVRCRGRNAREIQAKSPVMVELPSDTFSSADPSITVNQNQQVSGFLNSMNSKTYSVDQIYGSQADQQLLFEKVAMPLFQDFLNGINVTILAYGQTGTGKTYTMCGNGDFDVDMKDSGNEEPHLHEQAGIIPRVLGELFSALDRMDSDYVVKCSFIELYNEELKDLLNDDSERNKLRMFESKRPVYNSLFIQNLQEKYINNTIEGLSILQKGLMKRKTASTKLNDVSSRSHTIFTINLYKKGENDLFKVSKINLADLAGSENINRSGAVNQRAKEAGSINQSLLTLGRVINSLSEKSTLSSSVSHIPYRESKLTRLLQDSIGGKTKTTLIATISPAKMNLEETISTLEYASRAKNIQNKPQLGQECETTLKKILLKDMSKEITKLNNELIATRSKNGIWMDEKNYQSLIDENESLKADLTETKSSVNGLQAKIEQLTEIKRTSETDMKKYRTQLQDCDSKIKDFQLNELNFKRQMEYYEQKVNELNDQIKKVNEDYRVSELRLNRIVQEGINSVISQIDHIITDLRDSRDDSEEKISNTMLEFEQKLQKNKDSLTVSTNSAASQIEKLLQHIPSLMNNIVKGFSTFRTEIRNHDNKVEKDLSRSKSLNNALSSYIEKDHLQQANLNSNIERIISEKINDSIVQSKEAMIAKFREFVDTSCKNQEHLVKDALHFFSDSIITSEKKNLTDNHDRWRQSTDKIHDDIGEETKELCSGYGVFEKKSSDLIKSTAEDISSKLSTVVNADIKSVSAMASKIDLKEDIPTVRATMGSVLNKDAHLCNSWSALKTRLGEIQTHATKDHFQSSPTSHVTHISSSMEEVKSPSHSISPRRRTKSPSVTQVSPRKSPLKRSSTSNLNSSVLTLQKSKIPQLQRLNSDKENITADLKRRRIEDSGTVNE</sequence>
<evidence type="ECO:0000313" key="15">
    <source>
        <dbReference type="Proteomes" id="UP000005222"/>
    </source>
</evidence>
<keyword evidence="15" id="KW-1185">Reference proteome</keyword>
<comment type="subcellular location">
    <subcellularLocation>
        <location evidence="1">Cytoplasm</location>
        <location evidence="1">Cytoskeleton</location>
    </subcellularLocation>
</comment>
<evidence type="ECO:0000256" key="11">
    <source>
        <dbReference type="SAM" id="MobiDB-lite"/>
    </source>
</evidence>
<evidence type="ECO:0000256" key="4">
    <source>
        <dbReference type="ARBA" id="ARBA00022741"/>
    </source>
</evidence>
<protein>
    <submittedName>
        <fullName evidence="13">Piso0_004344 protein</fullName>
    </submittedName>
</protein>
<reference evidence="15" key="2">
    <citation type="journal article" date="2012" name="G3 (Bethesda)">
        <title>Pichia sorbitophila, an interspecies yeast hybrid reveals early steps of genome resolution following polyploidization.</title>
        <authorList>
            <person name="Leh Louis V."/>
            <person name="Despons L."/>
            <person name="Friedrich A."/>
            <person name="Martin T."/>
            <person name="Durrens P."/>
            <person name="Casaregola S."/>
            <person name="Neuveglise C."/>
            <person name="Fairhead C."/>
            <person name="Marck C."/>
            <person name="Cruz J.A."/>
            <person name="Straub M.L."/>
            <person name="Kugler V."/>
            <person name="Sacerdot C."/>
            <person name="Uzunov Z."/>
            <person name="Thierry A."/>
            <person name="Weiss S."/>
            <person name="Bleykasten C."/>
            <person name="De Montigny J."/>
            <person name="Jacques N."/>
            <person name="Jung P."/>
            <person name="Lemaire M."/>
            <person name="Mallet S."/>
            <person name="Morel G."/>
            <person name="Richard G.F."/>
            <person name="Sarkar A."/>
            <person name="Savel G."/>
            <person name="Schacherer J."/>
            <person name="Seret M.L."/>
            <person name="Talla E."/>
            <person name="Samson G."/>
            <person name="Jubin C."/>
            <person name="Poulain J."/>
            <person name="Vacherie B."/>
            <person name="Barbe V."/>
            <person name="Pelletier E."/>
            <person name="Sherman D.J."/>
            <person name="Westhof E."/>
            <person name="Weissenbach J."/>
            <person name="Baret P.V."/>
            <person name="Wincker P."/>
            <person name="Gaillardin C."/>
            <person name="Dujon B."/>
            <person name="Souciet J.L."/>
        </authorList>
    </citation>
    <scope>NUCLEOTIDE SEQUENCE [LARGE SCALE GENOMIC DNA]</scope>
    <source>
        <strain evidence="15">ATCC MYA-4447 / BCRC 22081 / CBS 7064 / NBRC 10061 / NRRL Y-12695</strain>
    </source>
</reference>
<keyword evidence="3" id="KW-0493">Microtubule</keyword>
<feature type="coiled-coil region" evidence="10">
    <location>
        <begin position="381"/>
        <end position="508"/>
    </location>
</feature>
<dbReference type="FunFam" id="3.40.850.10:FF:000019">
    <property type="entry name" value="Kinesin-like protein KIN-5D"/>
    <property type="match status" value="1"/>
</dbReference>
<evidence type="ECO:0000256" key="9">
    <source>
        <dbReference type="PROSITE-ProRule" id="PRU00283"/>
    </source>
</evidence>
<dbReference type="PROSITE" id="PS50067">
    <property type="entry name" value="KINESIN_MOTOR_2"/>
    <property type="match status" value="1"/>
</dbReference>
<dbReference type="PRINTS" id="PR00380">
    <property type="entry name" value="KINESINHEAVY"/>
</dbReference>
<keyword evidence="10" id="KW-0175">Coiled coil</keyword>
<dbReference type="SUPFAM" id="SSF52540">
    <property type="entry name" value="P-loop containing nucleoside triphosphate hydrolases"/>
    <property type="match status" value="1"/>
</dbReference>
<dbReference type="InterPro" id="IPR027417">
    <property type="entry name" value="P-loop_NTPase"/>
</dbReference>
<evidence type="ECO:0000256" key="3">
    <source>
        <dbReference type="ARBA" id="ARBA00022701"/>
    </source>
</evidence>
<keyword evidence="2" id="KW-0963">Cytoplasm</keyword>
<evidence type="ECO:0000259" key="12">
    <source>
        <dbReference type="PROSITE" id="PS50067"/>
    </source>
</evidence>